<name>A0A5S9PMP5_9GAMM</name>
<evidence type="ECO:0000313" key="8">
    <source>
        <dbReference type="Proteomes" id="UP000434580"/>
    </source>
</evidence>
<comment type="cofactor">
    <cofactor evidence="1">
        <name>Mg(2+)</name>
        <dbReference type="ChEBI" id="CHEBI:18420"/>
    </cofactor>
</comment>
<dbReference type="CDD" id="cd00761">
    <property type="entry name" value="Glyco_tranf_GTA_type"/>
    <property type="match status" value="1"/>
</dbReference>
<dbReference type="PANTHER" id="PTHR48090">
    <property type="entry name" value="UNDECAPRENYL-PHOSPHATE 4-DEOXY-4-FORMAMIDO-L-ARABINOSE TRANSFERASE-RELATED"/>
    <property type="match status" value="1"/>
</dbReference>
<dbReference type="PANTHER" id="PTHR48090:SF10">
    <property type="entry name" value="GLUCOSYL-3-PHOSPHOGLYCERATE SYNTHASE"/>
    <property type="match status" value="1"/>
</dbReference>
<keyword evidence="4" id="KW-0808">Transferase</keyword>
<gene>
    <name evidence="7" type="ORF">DPBNPPHM_01196</name>
</gene>
<evidence type="ECO:0000256" key="1">
    <source>
        <dbReference type="ARBA" id="ARBA00001946"/>
    </source>
</evidence>
<evidence type="ECO:0000313" key="7">
    <source>
        <dbReference type="EMBL" id="CAA0105664.1"/>
    </source>
</evidence>
<dbReference type="EMBL" id="CACSII010000012">
    <property type="protein sequence ID" value="CAA0105664.1"/>
    <property type="molecule type" value="Genomic_DNA"/>
</dbReference>
<feature type="domain" description="Glycosyltransferase 2-like" evidence="6">
    <location>
        <begin position="4"/>
        <end position="163"/>
    </location>
</feature>
<protein>
    <recommendedName>
        <fullName evidence="6">Glycosyltransferase 2-like domain-containing protein</fullName>
    </recommendedName>
</protein>
<dbReference type="Proteomes" id="UP000434580">
    <property type="component" value="Unassembled WGS sequence"/>
</dbReference>
<dbReference type="AlphaFoldDB" id="A0A5S9PMP5"/>
<dbReference type="InterPro" id="IPR001173">
    <property type="entry name" value="Glyco_trans_2-like"/>
</dbReference>
<evidence type="ECO:0000259" key="6">
    <source>
        <dbReference type="Pfam" id="PF00535"/>
    </source>
</evidence>
<dbReference type="GO" id="GO:0016757">
    <property type="term" value="F:glycosyltransferase activity"/>
    <property type="evidence" value="ECO:0007669"/>
    <property type="project" value="UniProtKB-KW"/>
</dbReference>
<evidence type="ECO:0000256" key="3">
    <source>
        <dbReference type="ARBA" id="ARBA00022676"/>
    </source>
</evidence>
<keyword evidence="5" id="KW-0460">Magnesium</keyword>
<comment type="similarity">
    <text evidence="2">Belongs to the glycosyltransferase 2 family.</text>
</comment>
<dbReference type="Pfam" id="PF00535">
    <property type="entry name" value="Glycos_transf_2"/>
    <property type="match status" value="1"/>
</dbReference>
<evidence type="ECO:0000256" key="5">
    <source>
        <dbReference type="ARBA" id="ARBA00022842"/>
    </source>
</evidence>
<dbReference type="InterPro" id="IPR029044">
    <property type="entry name" value="Nucleotide-diphossugar_trans"/>
</dbReference>
<proteinExistence type="inferred from homology"/>
<evidence type="ECO:0000256" key="2">
    <source>
        <dbReference type="ARBA" id="ARBA00006739"/>
    </source>
</evidence>
<evidence type="ECO:0000256" key="4">
    <source>
        <dbReference type="ARBA" id="ARBA00022679"/>
    </source>
</evidence>
<keyword evidence="3" id="KW-0328">Glycosyltransferase</keyword>
<dbReference type="InterPro" id="IPR050256">
    <property type="entry name" value="Glycosyltransferase_2"/>
</dbReference>
<dbReference type="SUPFAM" id="SSF53448">
    <property type="entry name" value="Nucleotide-diphospho-sugar transferases"/>
    <property type="match status" value="1"/>
</dbReference>
<dbReference type="Gene3D" id="3.90.550.10">
    <property type="entry name" value="Spore Coat Polysaccharide Biosynthesis Protein SpsA, Chain A"/>
    <property type="match status" value="1"/>
</dbReference>
<dbReference type="OrthoDB" id="9801954at2"/>
<organism evidence="7 8">
    <name type="scientific">BD1-7 clade bacterium</name>
    <dbReference type="NCBI Taxonomy" id="2029982"/>
    <lineage>
        <taxon>Bacteria</taxon>
        <taxon>Pseudomonadati</taxon>
        <taxon>Pseudomonadota</taxon>
        <taxon>Gammaproteobacteria</taxon>
        <taxon>Cellvibrionales</taxon>
        <taxon>Spongiibacteraceae</taxon>
        <taxon>BD1-7 clade</taxon>
    </lineage>
</organism>
<reference evidence="7 8" key="1">
    <citation type="submission" date="2019-11" db="EMBL/GenBank/DDBJ databases">
        <authorList>
            <person name="Holert J."/>
        </authorList>
    </citation>
    <scope>NUCLEOTIDE SEQUENCE [LARGE SCALE GENOMIC DNA]</scope>
    <source>
        <strain evidence="7">BC5_2</strain>
    </source>
</reference>
<accession>A0A5S9PMP5</accession>
<sequence>MKISIVIRTFGDSPYLGDVLEALSYQALADHDIETLVVGNGSCADVAKTAEQYGARVYEIRQCRLQGGRALNLACNEATGDLLVFLSSHCIPSSEHWLQRLIDPLVDGTAVYSYGRQLGSKQSEYSQIQHLMQYFPAESEIPQSGCFCNNANAALKRSAWKEYRFDDSLEALEDIRLAKELLERREKVAYVAEAAIYRVDQPDFEECLTRYAREAYALETIMPSIHFTLVDFARYYSSSVVQDIRNAFQGRCLHNNLYQILSYRLAQYWGAYLGHRRHRNHSNRAKHSYFNPDKQHKIR</sequence>